<dbReference type="InterPro" id="IPR009057">
    <property type="entry name" value="Homeodomain-like_sf"/>
</dbReference>
<dbReference type="InterPro" id="IPR058031">
    <property type="entry name" value="AAA_lid_NorR"/>
</dbReference>
<dbReference type="PANTHER" id="PTHR32071">
    <property type="entry name" value="TRANSCRIPTIONAL REGULATORY PROTEIN"/>
    <property type="match status" value="1"/>
</dbReference>
<dbReference type="SMART" id="SM00382">
    <property type="entry name" value="AAA"/>
    <property type="match status" value="1"/>
</dbReference>
<dbReference type="PROSITE" id="PS50045">
    <property type="entry name" value="SIGMA54_INTERACT_4"/>
    <property type="match status" value="1"/>
</dbReference>
<dbReference type="InterPro" id="IPR025662">
    <property type="entry name" value="Sigma_54_int_dom_ATP-bd_1"/>
</dbReference>
<dbReference type="KEGG" id="vih:AB0763_08775"/>
<reference evidence="7" key="1">
    <citation type="submission" date="2024-07" db="EMBL/GenBank/DDBJ databases">
        <title>Genome Analysis of a Potential Novel Vibrio Species Secreting pH- and Thermo-stable Alginate Lyase and its Application in Producing Alginate Oligosaccharides.</title>
        <authorList>
            <person name="Huang H."/>
            <person name="Bao K."/>
        </authorList>
    </citation>
    <scope>NUCLEOTIDE SEQUENCE</scope>
    <source>
        <strain evidence="7">HB236076</strain>
    </source>
</reference>
<dbReference type="Pfam" id="PF02954">
    <property type="entry name" value="HTH_8"/>
    <property type="match status" value="1"/>
</dbReference>
<dbReference type="PRINTS" id="PR01590">
    <property type="entry name" value="HTHFIS"/>
</dbReference>
<evidence type="ECO:0000256" key="3">
    <source>
        <dbReference type="ARBA" id="ARBA00023015"/>
    </source>
</evidence>
<dbReference type="InterPro" id="IPR003593">
    <property type="entry name" value="AAA+_ATPase"/>
</dbReference>
<dbReference type="GO" id="GO:0043565">
    <property type="term" value="F:sequence-specific DNA binding"/>
    <property type="evidence" value="ECO:0007669"/>
    <property type="project" value="InterPro"/>
</dbReference>
<dbReference type="GO" id="GO:0006355">
    <property type="term" value="P:regulation of DNA-templated transcription"/>
    <property type="evidence" value="ECO:0007669"/>
    <property type="project" value="InterPro"/>
</dbReference>
<proteinExistence type="predicted"/>
<keyword evidence="5" id="KW-0804">Transcription</keyword>
<evidence type="ECO:0000256" key="4">
    <source>
        <dbReference type="ARBA" id="ARBA00023125"/>
    </source>
</evidence>
<dbReference type="GO" id="GO:0005524">
    <property type="term" value="F:ATP binding"/>
    <property type="evidence" value="ECO:0007669"/>
    <property type="project" value="UniProtKB-KW"/>
</dbReference>
<feature type="domain" description="Sigma-54 factor interaction" evidence="6">
    <location>
        <begin position="281"/>
        <end position="506"/>
    </location>
</feature>
<dbReference type="PANTHER" id="PTHR32071:SF77">
    <property type="entry name" value="TRANSCRIPTIONAL REGULATORY PROTEIN"/>
    <property type="match status" value="1"/>
</dbReference>
<sequence length="599" mass="67659">MKQPTLNHNLHWLDTSWHRSKQAGLLQHHEGEEWRLDRVQLEERKQQLAHLIDISTRFAVPLFEQHFSRTKSRLILTDHQGVIVSEWGERRFANKFAAIALESGVCWQENLKGTNAIGTALIEKSPITVIGNQHFIDHHHFISCSACPIFDHQHNLIAILDITSEQQIHQSDTPALIQAMVKMIENEWLCSHPQGDTRLEFALSQPILGSGWQGIAVADRHGKIVAHNAMAGQLLDQAPLIGKSLDALIASCQDRFVYQMQNKSNTSTTFTSDPFVPSCPLHYGEPRIEQAWQQTCQLIDQDIAILIEGETGAGKNEFVKQLHQHSKRSQQPLIAVNCSALPKDLLEAELFGYAPGAFTGANPKGYQGKIRASHQGTLFLDEIADMPLEAQARLLHVLQDKKVIPVGSNHSHDVDIYLITASQENLAELVKQGRFRQDLYFRINGFKATLPPLRERQDKQALIEKIHRQYADKSQCIDQPLMDTLLRYPWPGNLRELDSAIKVASLLSKGLSCLGFDQLVDDFKQRLRVDHSKNLTPCRVDDRQENDEVSAELKATIEQTLLSTYYRLQGNISQTAQALGISRNTVYRKLKKLGIDSSH</sequence>
<dbReference type="PROSITE" id="PS00675">
    <property type="entry name" value="SIGMA54_INTERACT_1"/>
    <property type="match status" value="1"/>
</dbReference>
<dbReference type="RefSeq" id="WP_306100374.1">
    <property type="nucleotide sequence ID" value="NZ_CP162601.1"/>
</dbReference>
<evidence type="ECO:0000313" key="7">
    <source>
        <dbReference type="EMBL" id="XDK24316.1"/>
    </source>
</evidence>
<dbReference type="Gene3D" id="1.10.10.60">
    <property type="entry name" value="Homeodomain-like"/>
    <property type="match status" value="1"/>
</dbReference>
<keyword evidence="3" id="KW-0805">Transcription regulation</keyword>
<dbReference type="Gene3D" id="1.10.8.60">
    <property type="match status" value="1"/>
</dbReference>
<evidence type="ECO:0000256" key="5">
    <source>
        <dbReference type="ARBA" id="ARBA00023163"/>
    </source>
</evidence>
<dbReference type="InterPro" id="IPR003018">
    <property type="entry name" value="GAF"/>
</dbReference>
<dbReference type="CDD" id="cd00009">
    <property type="entry name" value="AAA"/>
    <property type="match status" value="1"/>
</dbReference>
<dbReference type="Gene3D" id="3.40.50.300">
    <property type="entry name" value="P-loop containing nucleotide triphosphate hydrolases"/>
    <property type="match status" value="1"/>
</dbReference>
<protein>
    <submittedName>
        <fullName evidence="7">Sigma-54-dependent Fis family transcriptional regulator</fullName>
    </submittedName>
</protein>
<dbReference type="SUPFAM" id="SSF46689">
    <property type="entry name" value="Homeodomain-like"/>
    <property type="match status" value="1"/>
</dbReference>
<keyword evidence="1" id="KW-0547">Nucleotide-binding</keyword>
<evidence type="ECO:0000259" key="6">
    <source>
        <dbReference type="PROSITE" id="PS50045"/>
    </source>
</evidence>
<dbReference type="AlphaFoldDB" id="A0AB39HDW1"/>
<dbReference type="Gene3D" id="3.30.450.40">
    <property type="match status" value="1"/>
</dbReference>
<gene>
    <name evidence="7" type="ORF">AB0763_08775</name>
</gene>
<accession>A0AB39HDW1</accession>
<keyword evidence="2" id="KW-0067">ATP-binding</keyword>
<name>A0AB39HDW1_9VIBR</name>
<dbReference type="InterPro" id="IPR002078">
    <property type="entry name" value="Sigma_54_int"/>
</dbReference>
<dbReference type="SUPFAM" id="SSF52540">
    <property type="entry name" value="P-loop containing nucleoside triphosphate hydrolases"/>
    <property type="match status" value="1"/>
</dbReference>
<evidence type="ECO:0000256" key="2">
    <source>
        <dbReference type="ARBA" id="ARBA00022840"/>
    </source>
</evidence>
<dbReference type="InterPro" id="IPR029016">
    <property type="entry name" value="GAF-like_dom_sf"/>
</dbReference>
<dbReference type="Pfam" id="PF01590">
    <property type="entry name" value="GAF"/>
    <property type="match status" value="1"/>
</dbReference>
<dbReference type="FunFam" id="3.40.50.300:FF:000006">
    <property type="entry name" value="DNA-binding transcriptional regulator NtrC"/>
    <property type="match status" value="1"/>
</dbReference>
<organism evidence="7">
    <name type="scientific">Vibrio sp. HB236076</name>
    <dbReference type="NCBI Taxonomy" id="3232307"/>
    <lineage>
        <taxon>Bacteria</taxon>
        <taxon>Pseudomonadati</taxon>
        <taxon>Pseudomonadota</taxon>
        <taxon>Gammaproteobacteria</taxon>
        <taxon>Vibrionales</taxon>
        <taxon>Vibrionaceae</taxon>
        <taxon>Vibrio</taxon>
    </lineage>
</organism>
<dbReference type="Pfam" id="PF00158">
    <property type="entry name" value="Sigma54_activat"/>
    <property type="match status" value="1"/>
</dbReference>
<dbReference type="InterPro" id="IPR027417">
    <property type="entry name" value="P-loop_NTPase"/>
</dbReference>
<evidence type="ECO:0000256" key="1">
    <source>
        <dbReference type="ARBA" id="ARBA00022741"/>
    </source>
</evidence>
<dbReference type="EMBL" id="CP162601">
    <property type="protein sequence ID" value="XDK24316.1"/>
    <property type="molecule type" value="Genomic_DNA"/>
</dbReference>
<dbReference type="Pfam" id="PF25601">
    <property type="entry name" value="AAA_lid_14"/>
    <property type="match status" value="1"/>
</dbReference>
<keyword evidence="4" id="KW-0238">DNA-binding</keyword>
<dbReference type="InterPro" id="IPR002197">
    <property type="entry name" value="HTH_Fis"/>
</dbReference>